<keyword evidence="5" id="KW-0443">Lipid metabolism</keyword>
<dbReference type="GO" id="GO:0008610">
    <property type="term" value="P:lipid biosynthetic process"/>
    <property type="evidence" value="ECO:0007669"/>
    <property type="project" value="InterPro"/>
</dbReference>
<organism evidence="9 10">
    <name type="scientific">Mucilaginibacter gossypii</name>
    <dbReference type="NCBI Taxonomy" id="551996"/>
    <lineage>
        <taxon>Bacteria</taxon>
        <taxon>Pseudomonadati</taxon>
        <taxon>Bacteroidota</taxon>
        <taxon>Sphingobacteriia</taxon>
        <taxon>Sphingobacteriales</taxon>
        <taxon>Sphingobacteriaceae</taxon>
        <taxon>Mucilaginibacter</taxon>
    </lineage>
</organism>
<feature type="transmembrane region" description="Helical" evidence="7">
    <location>
        <begin position="51"/>
        <end position="71"/>
    </location>
</feature>
<accession>A0A1G7NQD6</accession>
<keyword evidence="10" id="KW-1185">Reference proteome</keyword>
<dbReference type="InterPro" id="IPR051689">
    <property type="entry name" value="Sterol_desaturase/TMEM195"/>
</dbReference>
<keyword evidence="4" id="KW-0560">Oxidoreductase</keyword>
<keyword evidence="3 7" id="KW-1133">Transmembrane helix</keyword>
<name>A0A1G7NQD6_9SPHI</name>
<evidence type="ECO:0000256" key="5">
    <source>
        <dbReference type="ARBA" id="ARBA00023098"/>
    </source>
</evidence>
<dbReference type="GO" id="GO:0005506">
    <property type="term" value="F:iron ion binding"/>
    <property type="evidence" value="ECO:0007669"/>
    <property type="project" value="InterPro"/>
</dbReference>
<keyword evidence="6 7" id="KW-0472">Membrane</keyword>
<dbReference type="GO" id="GO:0016020">
    <property type="term" value="C:membrane"/>
    <property type="evidence" value="ECO:0007669"/>
    <property type="project" value="GOC"/>
</dbReference>
<protein>
    <submittedName>
        <fullName evidence="9">Sterol desaturase/sphingolipid hydroxylase, fatty acid hydroxylase superfamily</fullName>
    </submittedName>
</protein>
<reference evidence="10" key="1">
    <citation type="submission" date="2016-10" db="EMBL/GenBank/DDBJ databases">
        <authorList>
            <person name="Varghese N."/>
            <person name="Submissions S."/>
        </authorList>
    </citation>
    <scope>NUCLEOTIDE SEQUENCE [LARGE SCALE GENOMIC DNA]</scope>
    <source>
        <strain evidence="10">Gh-67</strain>
    </source>
</reference>
<dbReference type="PANTHER" id="PTHR21624">
    <property type="entry name" value="STEROL DESATURASE-RELATED PROTEIN"/>
    <property type="match status" value="1"/>
</dbReference>
<gene>
    <name evidence="9" type="ORF">SAMN05192573_101315</name>
</gene>
<dbReference type="Pfam" id="PF04116">
    <property type="entry name" value="FA_hydroxylase"/>
    <property type="match status" value="1"/>
</dbReference>
<dbReference type="STRING" id="551996.SAMN05192573_101315"/>
<evidence type="ECO:0000256" key="7">
    <source>
        <dbReference type="SAM" id="Phobius"/>
    </source>
</evidence>
<dbReference type="AlphaFoldDB" id="A0A1G7NQD6"/>
<evidence type="ECO:0000259" key="8">
    <source>
        <dbReference type="Pfam" id="PF04116"/>
    </source>
</evidence>
<evidence type="ECO:0000256" key="4">
    <source>
        <dbReference type="ARBA" id="ARBA00023002"/>
    </source>
</evidence>
<sequence>MEFNRSFFITHPSSVQILIFGGLITSLWLAEGLILSIPVRKKWRHTFTNMLFIVTALPVQLFMTMFVLLEATWISRNHLGLLNLLPWHQSILVKYLIGFIILDFCEYLYHVIMHKVKVLWKFHLVHHTDQKLDVSTTVREHPGETFLRMCFLMLWIGITGASFELLLLRQTIQTVSNITSHTQFRLSDGMDKWLGLIFVTPNIHHVHHHYQLPYTDCNYGDVLSVWDRIFGTYGKLKPDDTVFGIDTYPDKNVCRSFIKVLQIPFVSKRA</sequence>
<dbReference type="GO" id="GO:0012505">
    <property type="term" value="C:endomembrane system"/>
    <property type="evidence" value="ECO:0007669"/>
    <property type="project" value="UniProtKB-SubCell"/>
</dbReference>
<keyword evidence="2 7" id="KW-0812">Transmembrane</keyword>
<evidence type="ECO:0000313" key="9">
    <source>
        <dbReference type="EMBL" id="SDF76183.1"/>
    </source>
</evidence>
<feature type="domain" description="Fatty acid hydroxylase" evidence="8">
    <location>
        <begin position="96"/>
        <end position="232"/>
    </location>
</feature>
<feature type="transmembrane region" description="Helical" evidence="7">
    <location>
        <begin position="91"/>
        <end position="112"/>
    </location>
</feature>
<dbReference type="Proteomes" id="UP000199705">
    <property type="component" value="Unassembled WGS sequence"/>
</dbReference>
<dbReference type="GO" id="GO:0050479">
    <property type="term" value="F:glyceryl-ether monooxygenase activity"/>
    <property type="evidence" value="ECO:0007669"/>
    <property type="project" value="TreeGrafter"/>
</dbReference>
<dbReference type="InterPro" id="IPR006694">
    <property type="entry name" value="Fatty_acid_hydroxylase"/>
</dbReference>
<evidence type="ECO:0000256" key="6">
    <source>
        <dbReference type="ARBA" id="ARBA00023136"/>
    </source>
</evidence>
<comment type="subcellular location">
    <subcellularLocation>
        <location evidence="1">Endomembrane system</location>
        <topology evidence="1">Multi-pass membrane protein</topology>
    </subcellularLocation>
</comment>
<feature type="transmembrane region" description="Helical" evidence="7">
    <location>
        <begin position="146"/>
        <end position="168"/>
    </location>
</feature>
<evidence type="ECO:0000313" key="10">
    <source>
        <dbReference type="Proteomes" id="UP000199705"/>
    </source>
</evidence>
<dbReference type="EMBL" id="FNCG01000001">
    <property type="protein sequence ID" value="SDF76183.1"/>
    <property type="molecule type" value="Genomic_DNA"/>
</dbReference>
<feature type="transmembrane region" description="Helical" evidence="7">
    <location>
        <begin position="15"/>
        <end position="39"/>
    </location>
</feature>
<evidence type="ECO:0000256" key="1">
    <source>
        <dbReference type="ARBA" id="ARBA00004127"/>
    </source>
</evidence>
<evidence type="ECO:0000256" key="2">
    <source>
        <dbReference type="ARBA" id="ARBA00022692"/>
    </source>
</evidence>
<dbReference type="PANTHER" id="PTHR21624:SF1">
    <property type="entry name" value="ALKYLGLYCEROL MONOOXYGENASE"/>
    <property type="match status" value="1"/>
</dbReference>
<proteinExistence type="predicted"/>
<dbReference type="GO" id="GO:0006643">
    <property type="term" value="P:membrane lipid metabolic process"/>
    <property type="evidence" value="ECO:0007669"/>
    <property type="project" value="TreeGrafter"/>
</dbReference>
<evidence type="ECO:0000256" key="3">
    <source>
        <dbReference type="ARBA" id="ARBA00022989"/>
    </source>
</evidence>